<organism evidence="2 3">
    <name type="scientific">Pseudoflavonifractor intestinihominis</name>
    <dbReference type="NCBI Taxonomy" id="3133171"/>
    <lineage>
        <taxon>Bacteria</taxon>
        <taxon>Bacillati</taxon>
        <taxon>Bacillota</taxon>
        <taxon>Clostridia</taxon>
        <taxon>Eubacteriales</taxon>
        <taxon>Oscillospiraceae</taxon>
        <taxon>Pseudoflavonifractor</taxon>
    </lineage>
</organism>
<feature type="signal peptide" evidence="1">
    <location>
        <begin position="1"/>
        <end position="24"/>
    </location>
</feature>
<feature type="chain" id="PRO_5047497328" description="Lipoprotein" evidence="1">
    <location>
        <begin position="25"/>
        <end position="216"/>
    </location>
</feature>
<gene>
    <name evidence="2" type="ORF">WMO64_11480</name>
</gene>
<dbReference type="PROSITE" id="PS51257">
    <property type="entry name" value="PROKAR_LIPOPROTEIN"/>
    <property type="match status" value="1"/>
</dbReference>
<dbReference type="Proteomes" id="UP001464378">
    <property type="component" value="Unassembled WGS sequence"/>
</dbReference>
<name>A0ABV1E9U3_9FIRM</name>
<keyword evidence="3" id="KW-1185">Reference proteome</keyword>
<proteinExistence type="predicted"/>
<evidence type="ECO:0008006" key="4">
    <source>
        <dbReference type="Google" id="ProtNLM"/>
    </source>
</evidence>
<comment type="caution">
    <text evidence="2">The sequence shown here is derived from an EMBL/GenBank/DDBJ whole genome shotgun (WGS) entry which is preliminary data.</text>
</comment>
<dbReference type="EMBL" id="JBBMFK010000019">
    <property type="protein sequence ID" value="MEQ2444083.1"/>
    <property type="molecule type" value="Genomic_DNA"/>
</dbReference>
<sequence>MYRQRILFALLLGLSLVLTGCSGGKELTAGQIEAVNAAFEPVVPAEEGDIAAGQGPEGAFTVNPITHFFTSCYETPEELDLGKFVAYIPSDSPLSPGDEDELDALRAAGFPVSFDRVEDAPVVIKRVPFSTVDAYLQRYAGVSLSAMENPGDAWYLEDYGCFYSLASDFNPGSFACTRGVQRGDSLVLYSADAVLTLARSGDTWQIISHLPAEDPE</sequence>
<reference evidence="2 3" key="1">
    <citation type="submission" date="2024-03" db="EMBL/GenBank/DDBJ databases">
        <title>Human intestinal bacterial collection.</title>
        <authorList>
            <person name="Pauvert C."/>
            <person name="Hitch T.C.A."/>
            <person name="Clavel T."/>
        </authorList>
    </citation>
    <scope>NUCLEOTIDE SEQUENCE [LARGE SCALE GENOMIC DNA]</scope>
    <source>
        <strain evidence="2 3">CLA-AP-H29</strain>
    </source>
</reference>
<protein>
    <recommendedName>
        <fullName evidence="4">Lipoprotein</fullName>
    </recommendedName>
</protein>
<accession>A0ABV1E9U3</accession>
<dbReference type="RefSeq" id="WP_349232062.1">
    <property type="nucleotide sequence ID" value="NZ_JBBMFK010000019.1"/>
</dbReference>
<evidence type="ECO:0000256" key="1">
    <source>
        <dbReference type="SAM" id="SignalP"/>
    </source>
</evidence>
<evidence type="ECO:0000313" key="3">
    <source>
        <dbReference type="Proteomes" id="UP001464378"/>
    </source>
</evidence>
<evidence type="ECO:0000313" key="2">
    <source>
        <dbReference type="EMBL" id="MEQ2444083.1"/>
    </source>
</evidence>
<keyword evidence="1" id="KW-0732">Signal</keyword>